<dbReference type="Gene3D" id="6.10.140.1330">
    <property type="match status" value="1"/>
</dbReference>
<dbReference type="Proteomes" id="UP000027855">
    <property type="component" value="Unassembled WGS sequence"/>
</dbReference>
<keyword evidence="6" id="KW-0915">Sodium</keyword>
<evidence type="ECO:0000256" key="6">
    <source>
        <dbReference type="ARBA" id="ARBA00023053"/>
    </source>
</evidence>
<name>A0A074J174_STRSL</name>
<evidence type="ECO:0000259" key="12">
    <source>
        <dbReference type="Pfam" id="PF00999"/>
    </source>
</evidence>
<evidence type="ECO:0000256" key="3">
    <source>
        <dbReference type="ARBA" id="ARBA00022475"/>
    </source>
</evidence>
<feature type="transmembrane region" description="Helical" evidence="11">
    <location>
        <begin position="385"/>
        <end position="405"/>
    </location>
</feature>
<keyword evidence="10" id="KW-0175">Coiled coil</keyword>
<dbReference type="PANTHER" id="PTHR10110:SF86">
    <property type="entry name" value="SODIUM_HYDROGEN EXCHANGER 7"/>
    <property type="match status" value="1"/>
</dbReference>
<dbReference type="Proteomes" id="UP001210204">
    <property type="component" value="Unassembled WGS sequence"/>
</dbReference>
<dbReference type="GO" id="GO:0005886">
    <property type="term" value="C:plasma membrane"/>
    <property type="evidence" value="ECO:0007669"/>
    <property type="project" value="UniProtKB-SubCell"/>
</dbReference>
<reference evidence="13 15" key="1">
    <citation type="submission" date="2014-04" db="EMBL/GenBank/DDBJ databases">
        <title>Variable characteristics of bacteriocin-producing Streptococcus salivarius strains isolated from Malaysian subjects.</title>
        <authorList>
            <person name="Philip K."/>
            <person name="Barbour A."/>
        </authorList>
    </citation>
    <scope>NUCLEOTIDE SEQUENCE [LARGE SCALE GENOMIC DNA]</scope>
    <source>
        <strain evidence="13 15">NU10</strain>
    </source>
</reference>
<feature type="transmembrane region" description="Helical" evidence="11">
    <location>
        <begin position="355"/>
        <end position="373"/>
    </location>
</feature>
<keyword evidence="3" id="KW-1003">Cell membrane</keyword>
<feature type="transmembrane region" description="Helical" evidence="11">
    <location>
        <begin position="269"/>
        <end position="290"/>
    </location>
</feature>
<feature type="transmembrane region" description="Helical" evidence="11">
    <location>
        <begin position="240"/>
        <end position="257"/>
    </location>
</feature>
<protein>
    <submittedName>
        <fullName evidence="13">Sodium:hydrogen antiporter</fullName>
    </submittedName>
    <submittedName>
        <fullName evidence="14">Sodium:proton antiporter</fullName>
    </submittedName>
</protein>
<evidence type="ECO:0000313" key="13">
    <source>
        <dbReference type="EMBL" id="KEO44488.1"/>
    </source>
</evidence>
<feature type="transmembrane region" description="Helical" evidence="11">
    <location>
        <begin position="27"/>
        <end position="44"/>
    </location>
</feature>
<keyword evidence="8 11" id="KW-0472">Membrane</keyword>
<feature type="transmembrane region" description="Helical" evidence="11">
    <location>
        <begin position="83"/>
        <end position="103"/>
    </location>
</feature>
<reference evidence="14" key="2">
    <citation type="submission" date="2023-01" db="EMBL/GenBank/DDBJ databases">
        <title>Human gut microbiome strain richness.</title>
        <authorList>
            <person name="Chen-Liaw A."/>
        </authorList>
    </citation>
    <scope>NUCLEOTIDE SEQUENCE</scope>
    <source>
        <strain evidence="14">1001095st1_G4_1001095IJ_161003</strain>
    </source>
</reference>
<organism evidence="13 15">
    <name type="scientific">Streptococcus salivarius</name>
    <dbReference type="NCBI Taxonomy" id="1304"/>
    <lineage>
        <taxon>Bacteria</taxon>
        <taxon>Bacillati</taxon>
        <taxon>Bacillota</taxon>
        <taxon>Bacilli</taxon>
        <taxon>Lactobacillales</taxon>
        <taxon>Streptococcaceae</taxon>
        <taxon>Streptococcus</taxon>
    </lineage>
</organism>
<dbReference type="RefSeq" id="WP_037602478.1">
    <property type="nucleotide sequence ID" value="NZ_CABIZY010000006.1"/>
</dbReference>
<evidence type="ECO:0000256" key="4">
    <source>
        <dbReference type="ARBA" id="ARBA00022692"/>
    </source>
</evidence>
<evidence type="ECO:0000313" key="15">
    <source>
        <dbReference type="Proteomes" id="UP000027855"/>
    </source>
</evidence>
<dbReference type="GO" id="GO:0051453">
    <property type="term" value="P:regulation of intracellular pH"/>
    <property type="evidence" value="ECO:0007669"/>
    <property type="project" value="TreeGrafter"/>
</dbReference>
<dbReference type="PANTHER" id="PTHR10110">
    <property type="entry name" value="SODIUM/HYDROGEN EXCHANGER"/>
    <property type="match status" value="1"/>
</dbReference>
<keyword evidence="4 11" id="KW-0812">Transmembrane</keyword>
<dbReference type="Pfam" id="PF00999">
    <property type="entry name" value="Na_H_Exchanger"/>
    <property type="match status" value="1"/>
</dbReference>
<feature type="coiled-coil region" evidence="10">
    <location>
        <begin position="422"/>
        <end position="485"/>
    </location>
</feature>
<evidence type="ECO:0000256" key="8">
    <source>
        <dbReference type="ARBA" id="ARBA00023136"/>
    </source>
</evidence>
<sequence>MHLSLALLVLLFSLILSNVINRIFPRLPLPLIQIIFGVGIGFLFKGRAFELETELFLAFIIAPLLFREGEESDITSILRNWKLILFLIFPVIFVSTLGIGYLAKAVLPASVPLSACLAIGAALGPTDLVAYSAISKRFSFPKWISYILQGEGLLNDASGLVAFQVAVTALTTGTFSLLGASWNLVISVLGGFLVGLITALFNRLFLTILDNMDAADVTGALLLELVLPISSYFVAEEIHASGIIAVVVAGISLASRFKKITVFDAKLDSVSHTIWGTITFMLNGMVFFLLGTELPTLAAPVLRSSTYDNLWMLLAIILLTATMFGIRFVMISAVFAQRAWRAKRSLKKIWKGATLLTFSGVKGTVSIATILLLPVANMTALEHSLLLFTVAGVTLLSFLTGILVLPKLATGPAHTTNHYMQIAILNDVVDELEKDLKQSTNQGAVYATIDNYNQRLEDLILEQESNDVKEELANIRVMIMEIESEGLEYAYKKGKISELEYNLYQRYIKGLERRINRGFVSSLSYALAVFVRGLRRLLHLALTFKFHIDQDETRRGPRLTEENRDHMTELYLTNTEQILEALSNLEGVYHSDLLSYLKRSRLQEAEIIQSGAFVERVITHLHPDNIDEMLRGYYLERKVINEYEQAELISSRYAKQLRKEVNTLEDYSLKETSNTLTYDMINLARGRA</sequence>
<evidence type="ECO:0000256" key="11">
    <source>
        <dbReference type="SAM" id="Phobius"/>
    </source>
</evidence>
<gene>
    <name evidence="13" type="ORF">DL07_04185</name>
    <name evidence="14" type="ORF">PNU26_08960</name>
</gene>
<dbReference type="EMBL" id="JAQMJT010000011">
    <property type="protein sequence ID" value="MDB8614526.1"/>
    <property type="molecule type" value="Genomic_DNA"/>
</dbReference>
<dbReference type="GO" id="GO:0015385">
    <property type="term" value="F:sodium:proton antiporter activity"/>
    <property type="evidence" value="ECO:0007669"/>
    <property type="project" value="InterPro"/>
</dbReference>
<keyword evidence="9" id="KW-0739">Sodium transport</keyword>
<comment type="caution">
    <text evidence="13">The sequence shown here is derived from an EMBL/GenBank/DDBJ whole genome shotgun (WGS) entry which is preliminary data.</text>
</comment>
<keyword evidence="2" id="KW-0813">Transport</keyword>
<feature type="transmembrane region" description="Helical" evidence="11">
    <location>
        <begin position="184"/>
        <end position="205"/>
    </location>
</feature>
<dbReference type="InterPro" id="IPR006153">
    <property type="entry name" value="Cation/H_exchanger_TM"/>
</dbReference>
<evidence type="ECO:0000313" key="14">
    <source>
        <dbReference type="EMBL" id="MDB8614526.1"/>
    </source>
</evidence>
<dbReference type="GO" id="GO:0098719">
    <property type="term" value="P:sodium ion import across plasma membrane"/>
    <property type="evidence" value="ECO:0007669"/>
    <property type="project" value="TreeGrafter"/>
</dbReference>
<evidence type="ECO:0000256" key="1">
    <source>
        <dbReference type="ARBA" id="ARBA00004651"/>
    </source>
</evidence>
<dbReference type="InterPro" id="IPR018422">
    <property type="entry name" value="Cation/H_exchanger_CPA1"/>
</dbReference>
<dbReference type="EMBL" id="JJMT01000019">
    <property type="protein sequence ID" value="KEO44488.1"/>
    <property type="molecule type" value="Genomic_DNA"/>
</dbReference>
<feature type="domain" description="Cation/H+ exchanger transmembrane" evidence="12">
    <location>
        <begin position="11"/>
        <end position="404"/>
    </location>
</feature>
<proteinExistence type="predicted"/>
<feature type="transmembrane region" description="Helical" evidence="11">
    <location>
        <begin position="153"/>
        <end position="178"/>
    </location>
</feature>
<keyword evidence="5 11" id="KW-1133">Transmembrane helix</keyword>
<evidence type="ECO:0000256" key="5">
    <source>
        <dbReference type="ARBA" id="ARBA00022989"/>
    </source>
</evidence>
<keyword evidence="7" id="KW-0406">Ion transport</keyword>
<accession>A0A074J174</accession>
<dbReference type="AlphaFoldDB" id="A0A074J174"/>
<feature type="transmembrane region" description="Helical" evidence="11">
    <location>
        <begin position="310"/>
        <end position="335"/>
    </location>
</feature>
<evidence type="ECO:0000256" key="10">
    <source>
        <dbReference type="SAM" id="Coils"/>
    </source>
</evidence>
<comment type="subcellular location">
    <subcellularLocation>
        <location evidence="1">Cell membrane</location>
        <topology evidence="1">Multi-pass membrane protein</topology>
    </subcellularLocation>
</comment>
<evidence type="ECO:0000256" key="9">
    <source>
        <dbReference type="ARBA" id="ARBA00023201"/>
    </source>
</evidence>
<evidence type="ECO:0000256" key="7">
    <source>
        <dbReference type="ARBA" id="ARBA00023065"/>
    </source>
</evidence>
<evidence type="ECO:0000256" key="2">
    <source>
        <dbReference type="ARBA" id="ARBA00022448"/>
    </source>
</evidence>
<dbReference type="GO" id="GO:0015386">
    <property type="term" value="F:potassium:proton antiporter activity"/>
    <property type="evidence" value="ECO:0007669"/>
    <property type="project" value="TreeGrafter"/>
</dbReference>